<keyword evidence="3" id="KW-1003">Cell membrane</keyword>
<gene>
    <name evidence="9" type="ORF">QO011_007539</name>
</gene>
<dbReference type="EMBL" id="JAUSVX010000023">
    <property type="protein sequence ID" value="MDQ0474498.1"/>
    <property type="molecule type" value="Genomic_DNA"/>
</dbReference>
<feature type="transmembrane region" description="Helical" evidence="7">
    <location>
        <begin position="220"/>
        <end position="242"/>
    </location>
</feature>
<protein>
    <submittedName>
        <fullName evidence="9">Multiple sugar transport system permease protein</fullName>
    </submittedName>
</protein>
<comment type="similarity">
    <text evidence="7">Belongs to the binding-protein-dependent transport system permease family.</text>
</comment>
<keyword evidence="5 7" id="KW-1133">Transmembrane helix</keyword>
<dbReference type="PROSITE" id="PS50928">
    <property type="entry name" value="ABC_TM1"/>
    <property type="match status" value="1"/>
</dbReference>
<evidence type="ECO:0000256" key="4">
    <source>
        <dbReference type="ARBA" id="ARBA00022692"/>
    </source>
</evidence>
<evidence type="ECO:0000256" key="1">
    <source>
        <dbReference type="ARBA" id="ARBA00004651"/>
    </source>
</evidence>
<dbReference type="SUPFAM" id="SSF161098">
    <property type="entry name" value="MetI-like"/>
    <property type="match status" value="1"/>
</dbReference>
<evidence type="ECO:0000256" key="3">
    <source>
        <dbReference type="ARBA" id="ARBA00022475"/>
    </source>
</evidence>
<dbReference type="PANTHER" id="PTHR30193:SF41">
    <property type="entry name" value="DIACETYLCHITOBIOSE UPTAKE SYSTEM PERMEASE PROTEIN NGCF"/>
    <property type="match status" value="1"/>
</dbReference>
<name>A0ABU0JJP1_9HYPH</name>
<feature type="transmembrane region" description="Helical" evidence="7">
    <location>
        <begin position="279"/>
        <end position="300"/>
    </location>
</feature>
<feature type="transmembrane region" description="Helical" evidence="7">
    <location>
        <begin position="30"/>
        <end position="59"/>
    </location>
</feature>
<organism evidence="9 10">
    <name type="scientific">Labrys wisconsinensis</name>
    <dbReference type="NCBI Taxonomy" id="425677"/>
    <lineage>
        <taxon>Bacteria</taxon>
        <taxon>Pseudomonadati</taxon>
        <taxon>Pseudomonadota</taxon>
        <taxon>Alphaproteobacteria</taxon>
        <taxon>Hyphomicrobiales</taxon>
        <taxon>Xanthobacteraceae</taxon>
        <taxon>Labrys</taxon>
    </lineage>
</organism>
<evidence type="ECO:0000313" key="10">
    <source>
        <dbReference type="Proteomes" id="UP001242480"/>
    </source>
</evidence>
<evidence type="ECO:0000256" key="2">
    <source>
        <dbReference type="ARBA" id="ARBA00022448"/>
    </source>
</evidence>
<evidence type="ECO:0000256" key="5">
    <source>
        <dbReference type="ARBA" id="ARBA00022989"/>
    </source>
</evidence>
<feature type="transmembrane region" description="Helical" evidence="7">
    <location>
        <begin position="126"/>
        <end position="146"/>
    </location>
</feature>
<evidence type="ECO:0000259" key="8">
    <source>
        <dbReference type="PROSITE" id="PS50928"/>
    </source>
</evidence>
<comment type="caution">
    <text evidence="9">The sequence shown here is derived from an EMBL/GenBank/DDBJ whole genome shotgun (WGS) entry which is preliminary data.</text>
</comment>
<keyword evidence="4 7" id="KW-0812">Transmembrane</keyword>
<dbReference type="InterPro" id="IPR051393">
    <property type="entry name" value="ABC_transporter_permease"/>
</dbReference>
<keyword evidence="9" id="KW-0762">Sugar transport</keyword>
<comment type="subcellular location">
    <subcellularLocation>
        <location evidence="1 7">Cell membrane</location>
        <topology evidence="1 7">Multi-pass membrane protein</topology>
    </subcellularLocation>
</comment>
<feature type="domain" description="ABC transmembrane type-1" evidence="8">
    <location>
        <begin position="89"/>
        <end position="301"/>
    </location>
</feature>
<dbReference type="Proteomes" id="UP001242480">
    <property type="component" value="Unassembled WGS sequence"/>
</dbReference>
<keyword evidence="10" id="KW-1185">Reference proteome</keyword>
<dbReference type="RefSeq" id="WP_307284219.1">
    <property type="nucleotide sequence ID" value="NZ_JAUSVX010000023.1"/>
</dbReference>
<feature type="transmembrane region" description="Helical" evidence="7">
    <location>
        <begin position="92"/>
        <end position="114"/>
    </location>
</feature>
<dbReference type="CDD" id="cd06261">
    <property type="entry name" value="TM_PBP2"/>
    <property type="match status" value="1"/>
</dbReference>
<accession>A0ABU0JJP1</accession>
<proteinExistence type="inferred from homology"/>
<reference evidence="9 10" key="1">
    <citation type="submission" date="2023-07" db="EMBL/GenBank/DDBJ databases">
        <title>Genomic Encyclopedia of Type Strains, Phase IV (KMG-IV): sequencing the most valuable type-strain genomes for metagenomic binning, comparative biology and taxonomic classification.</title>
        <authorList>
            <person name="Goeker M."/>
        </authorList>
    </citation>
    <scope>NUCLEOTIDE SEQUENCE [LARGE SCALE GENOMIC DNA]</scope>
    <source>
        <strain evidence="9 10">DSM 19619</strain>
    </source>
</reference>
<keyword evidence="2 7" id="KW-0813">Transport</keyword>
<dbReference type="InterPro" id="IPR035906">
    <property type="entry name" value="MetI-like_sf"/>
</dbReference>
<feature type="transmembrane region" description="Helical" evidence="7">
    <location>
        <begin position="174"/>
        <end position="199"/>
    </location>
</feature>
<evidence type="ECO:0000256" key="7">
    <source>
        <dbReference type="RuleBase" id="RU363032"/>
    </source>
</evidence>
<sequence>MTAATTMPDEGAPGLRPTVRAGAGDRRIDAVGYVFVAFFTVPFFLFNILPVFFGIYVSFTRWSIVGTPHWIGLENFTTALHDRWVATAFWNALAYGLIIVPCVTALGLAFALFVNRGYPLSGLARTLFFAPNVVSATVIGLVWVWLLDTQFGLVNHYLGFLGLEAIPWLTSTRWSLVGVSIASVWWDLGLAFVLFLAALQDIPADLTEAALVDGAGRWQRLVFIILPQLRPVLSMIVTLQLISTLRIFSQVYVMTNGGPGGSSSSPIYYIYSVAIVRNLFGYASAIAMLLFVAILVLTLLQRLVLRERS</sequence>
<evidence type="ECO:0000313" key="9">
    <source>
        <dbReference type="EMBL" id="MDQ0474498.1"/>
    </source>
</evidence>
<keyword evidence="6 7" id="KW-0472">Membrane</keyword>
<dbReference type="Gene3D" id="1.10.3720.10">
    <property type="entry name" value="MetI-like"/>
    <property type="match status" value="1"/>
</dbReference>
<dbReference type="InterPro" id="IPR000515">
    <property type="entry name" value="MetI-like"/>
</dbReference>
<evidence type="ECO:0000256" key="6">
    <source>
        <dbReference type="ARBA" id="ARBA00023136"/>
    </source>
</evidence>
<dbReference type="Pfam" id="PF00528">
    <property type="entry name" value="BPD_transp_1"/>
    <property type="match status" value="1"/>
</dbReference>
<dbReference type="PANTHER" id="PTHR30193">
    <property type="entry name" value="ABC TRANSPORTER PERMEASE PROTEIN"/>
    <property type="match status" value="1"/>
</dbReference>